<evidence type="ECO:0000313" key="1">
    <source>
        <dbReference type="EMBL" id="OSQ40286.1"/>
    </source>
</evidence>
<keyword evidence="2" id="KW-1185">Reference proteome</keyword>
<dbReference type="STRING" id="1293891.TMES_00045"/>
<dbReference type="Proteomes" id="UP000193391">
    <property type="component" value="Unassembled WGS sequence"/>
</dbReference>
<reference evidence="1 2" key="1">
    <citation type="submission" date="2014-03" db="EMBL/GenBank/DDBJ databases">
        <title>The draft genome sequence of Thalassospira mesophila JCM 18969.</title>
        <authorList>
            <person name="Lai Q."/>
            <person name="Shao Z."/>
        </authorList>
    </citation>
    <scope>NUCLEOTIDE SEQUENCE [LARGE SCALE GENOMIC DNA]</scope>
    <source>
        <strain evidence="1 2">JCM 18969</strain>
    </source>
</reference>
<gene>
    <name evidence="1" type="ORF">TMES_00045</name>
</gene>
<accession>A0A1Y2L399</accession>
<name>A0A1Y2L399_9PROT</name>
<evidence type="ECO:0000313" key="2">
    <source>
        <dbReference type="Proteomes" id="UP000193391"/>
    </source>
</evidence>
<proteinExistence type="predicted"/>
<dbReference type="AlphaFoldDB" id="A0A1Y2L399"/>
<organism evidence="1 2">
    <name type="scientific">Thalassospira mesophila</name>
    <dbReference type="NCBI Taxonomy" id="1293891"/>
    <lineage>
        <taxon>Bacteria</taxon>
        <taxon>Pseudomonadati</taxon>
        <taxon>Pseudomonadota</taxon>
        <taxon>Alphaproteobacteria</taxon>
        <taxon>Rhodospirillales</taxon>
        <taxon>Thalassospiraceae</taxon>
        <taxon>Thalassospira</taxon>
    </lineage>
</organism>
<comment type="caution">
    <text evidence="1">The sequence shown here is derived from an EMBL/GenBank/DDBJ whole genome shotgun (WGS) entry which is preliminary data.</text>
</comment>
<protein>
    <submittedName>
        <fullName evidence="1">Uncharacterized protein</fullName>
    </submittedName>
</protein>
<dbReference type="EMBL" id="JFKA01000001">
    <property type="protein sequence ID" value="OSQ40286.1"/>
    <property type="molecule type" value="Genomic_DNA"/>
</dbReference>
<sequence>MRWQPCPTSFSASQNINLRLNRHKTADKTGTNFGANLALPGPPARRAVRALGKSAQQPYRAMAVVGA</sequence>